<name>A0A2P4Z3D8_9CRYT</name>
<feature type="domain" description="PPIase FKBP-type" evidence="7">
    <location>
        <begin position="220"/>
        <end position="307"/>
    </location>
</feature>
<dbReference type="AlphaFoldDB" id="A0A2P4Z3D8"/>
<dbReference type="OrthoDB" id="1902587at2759"/>
<evidence type="ECO:0000256" key="5">
    <source>
        <dbReference type="PROSITE-ProRule" id="PRU00277"/>
    </source>
</evidence>
<accession>A0A2P4Z3D8</accession>
<evidence type="ECO:0000256" key="3">
    <source>
        <dbReference type="ARBA" id="ARBA00023110"/>
    </source>
</evidence>
<dbReference type="PROSITE" id="PS50059">
    <property type="entry name" value="FKBP_PPIASE"/>
    <property type="match status" value="1"/>
</dbReference>
<gene>
    <name evidence="8" type="ORF">CmeUKMEL1_13130</name>
</gene>
<comment type="caution">
    <text evidence="8">The sequence shown here is derived from an EMBL/GenBank/DDBJ whole genome shotgun (WGS) entry which is preliminary data.</text>
</comment>
<evidence type="ECO:0000256" key="4">
    <source>
        <dbReference type="ARBA" id="ARBA00023235"/>
    </source>
</evidence>
<protein>
    <recommendedName>
        <fullName evidence="2 5">peptidylprolyl isomerase</fullName>
        <ecNumber evidence="2 5">5.2.1.8</ecNumber>
    </recommendedName>
</protein>
<reference evidence="8 9" key="1">
    <citation type="submission" date="2014-04" db="EMBL/GenBank/DDBJ databases">
        <title>Comparative Genomics of Cryptosporidium Species.</title>
        <authorList>
            <person name="Silva J.C."/>
            <person name="Su Q."/>
            <person name="Chalmers R."/>
            <person name="Chibucos M.C."/>
            <person name="Elwin K."/>
            <person name="Godinez A."/>
            <person name="Guo F."/>
            <person name="Huynh K."/>
            <person name="Orvis J."/>
            <person name="Ott S."/>
            <person name="Sadzewicz L."/>
            <person name="Sengamalay N."/>
            <person name="Shetty A."/>
            <person name="Sun M."/>
            <person name="Tallon L."/>
            <person name="Xiao L."/>
            <person name="Zhang H."/>
            <person name="Fraser C.M."/>
            <person name="Zhu G."/>
            <person name="Kissinger J."/>
            <person name="Widmer G."/>
        </authorList>
    </citation>
    <scope>NUCLEOTIDE SEQUENCE [LARGE SCALE GENOMIC DNA]</scope>
    <source>
        <strain evidence="8 9">UKMEL1</strain>
    </source>
</reference>
<feature type="chain" id="PRO_5015185752" description="peptidylprolyl isomerase" evidence="6">
    <location>
        <begin position="21"/>
        <end position="325"/>
    </location>
</feature>
<evidence type="ECO:0000313" key="9">
    <source>
        <dbReference type="Proteomes" id="UP000236928"/>
    </source>
</evidence>
<keyword evidence="4 5" id="KW-0413">Isomerase</keyword>
<evidence type="ECO:0000256" key="6">
    <source>
        <dbReference type="SAM" id="SignalP"/>
    </source>
</evidence>
<evidence type="ECO:0000313" key="8">
    <source>
        <dbReference type="EMBL" id="POM84585.1"/>
    </source>
</evidence>
<dbReference type="Pfam" id="PF00254">
    <property type="entry name" value="FKBP_C"/>
    <property type="match status" value="1"/>
</dbReference>
<dbReference type="GO" id="GO:0006457">
    <property type="term" value="P:protein folding"/>
    <property type="evidence" value="ECO:0007669"/>
    <property type="project" value="InterPro"/>
</dbReference>
<keyword evidence="9" id="KW-1185">Reference proteome</keyword>
<keyword evidence="3 5" id="KW-0697">Rotamase</keyword>
<dbReference type="Pfam" id="PF01346">
    <property type="entry name" value="FKBP_N"/>
    <property type="match status" value="1"/>
</dbReference>
<organism evidence="8 9">
    <name type="scientific">Cryptosporidium meleagridis</name>
    <dbReference type="NCBI Taxonomy" id="93969"/>
    <lineage>
        <taxon>Eukaryota</taxon>
        <taxon>Sar</taxon>
        <taxon>Alveolata</taxon>
        <taxon>Apicomplexa</taxon>
        <taxon>Conoidasida</taxon>
        <taxon>Coccidia</taxon>
        <taxon>Eucoccidiorida</taxon>
        <taxon>Eimeriorina</taxon>
        <taxon>Cryptosporidiidae</taxon>
        <taxon>Cryptosporidium</taxon>
    </lineage>
</organism>
<dbReference type="InterPro" id="IPR000774">
    <property type="entry name" value="PPIase_FKBP_N"/>
</dbReference>
<sequence>MKSFLKVILFLSFLSKISLCSRLEWTGDEFEVKRLSEFIPGIVPQVQRTLMCESCQLITFALKEYISKKLSIYKSSQPPKGFTDIVVSNFLESHVACSNHIWQPLADNSLEFTIEDFISACRSNLSTWEPELELISTSKLSFDQEISRICLGTKSCKDKSELWTEREYPENREPKKSLLKKRSDEFMAKNKDRQGVITTSSGLQYIVVKEGTGQEKPKPEDEVEVFYRGKTLGGIEFDSSYNRGEEPSKLQISQLIPAWIEALTMMTEGQEVILFAPYDLAYGEQGAGELIGPNEVIIFKLKLGKIIKNENKKPDNEDSSASDEL</sequence>
<dbReference type="PANTHER" id="PTHR43811">
    <property type="entry name" value="FKBP-TYPE PEPTIDYL-PROLYL CIS-TRANS ISOMERASE FKPA"/>
    <property type="match status" value="1"/>
</dbReference>
<dbReference type="VEuPathDB" id="CryptoDB:CmeUKMEL1_13130"/>
<proteinExistence type="predicted"/>
<comment type="catalytic activity">
    <reaction evidence="1 5">
        <text>[protein]-peptidylproline (omega=180) = [protein]-peptidylproline (omega=0)</text>
        <dbReference type="Rhea" id="RHEA:16237"/>
        <dbReference type="Rhea" id="RHEA-COMP:10747"/>
        <dbReference type="Rhea" id="RHEA-COMP:10748"/>
        <dbReference type="ChEBI" id="CHEBI:83833"/>
        <dbReference type="ChEBI" id="CHEBI:83834"/>
        <dbReference type="EC" id="5.2.1.8"/>
    </reaction>
</comment>
<evidence type="ECO:0000256" key="2">
    <source>
        <dbReference type="ARBA" id="ARBA00013194"/>
    </source>
</evidence>
<feature type="signal peptide" evidence="6">
    <location>
        <begin position="1"/>
        <end position="20"/>
    </location>
</feature>
<dbReference type="EMBL" id="JIBK01000046">
    <property type="protein sequence ID" value="POM84585.1"/>
    <property type="molecule type" value="Genomic_DNA"/>
</dbReference>
<dbReference type="GO" id="GO:0003755">
    <property type="term" value="F:peptidyl-prolyl cis-trans isomerase activity"/>
    <property type="evidence" value="ECO:0007669"/>
    <property type="project" value="UniProtKB-KW"/>
</dbReference>
<dbReference type="EC" id="5.2.1.8" evidence="2 5"/>
<keyword evidence="6" id="KW-0732">Signal</keyword>
<dbReference type="Proteomes" id="UP000236928">
    <property type="component" value="Unassembled WGS sequence"/>
</dbReference>
<evidence type="ECO:0000259" key="7">
    <source>
        <dbReference type="PROSITE" id="PS50059"/>
    </source>
</evidence>
<dbReference type="Gene3D" id="3.10.50.40">
    <property type="match status" value="1"/>
</dbReference>
<dbReference type="PANTHER" id="PTHR43811:SF19">
    <property type="entry name" value="39 KDA FK506-BINDING NUCLEAR PROTEIN"/>
    <property type="match status" value="1"/>
</dbReference>
<dbReference type="SUPFAM" id="SSF54534">
    <property type="entry name" value="FKBP-like"/>
    <property type="match status" value="1"/>
</dbReference>
<dbReference type="InterPro" id="IPR001179">
    <property type="entry name" value="PPIase_FKBP_dom"/>
</dbReference>
<evidence type="ECO:0000256" key="1">
    <source>
        <dbReference type="ARBA" id="ARBA00000971"/>
    </source>
</evidence>
<dbReference type="InterPro" id="IPR046357">
    <property type="entry name" value="PPIase_dom_sf"/>
</dbReference>